<dbReference type="PANTHER" id="PTHR18964:SF149">
    <property type="entry name" value="BIFUNCTIONAL UDP-N-ACETYLGLUCOSAMINE 2-EPIMERASE_N-ACETYLMANNOSAMINE KINASE"/>
    <property type="match status" value="1"/>
</dbReference>
<sequence>MEGTMKRGSNMPAVGTYNQTLVLDMIRRSPVGLSRTELAERTGLSAQTLGNVARRLAAEGFVVEGDRVVAGPGKPRTPLQLNRTARYAVGIHLDPVVDTFVVVDLSGSVIAHAERPPAEGADAPELISALARDAHALLRSADVPLDRVLGIGVAVPGPIDHDTGTLLTPPLLPSWHHTRLRERLAEAAGHPVVVEKDVVAAMVGELWAEAEHALDDAALVYYGAGVGLGMAVDGEAVRGRTGNAGDIGHLMVDPGGQQCSCGSRGCLGVSIAPERLLFDAGVTPSPMIAPGAVWDAIDELHLRISTGDPRAVEVRDRAAGTFALALVLLNNLLDADTFVIGGPVWNRLGRALKPALDAALPTVRQSTATRPLLLREARLGTDLAAAGAASLVLDEAFTARPSDLMIGLS</sequence>
<dbReference type="InterPro" id="IPR036390">
    <property type="entry name" value="WH_DNA-bd_sf"/>
</dbReference>
<dbReference type="Gene3D" id="3.30.420.40">
    <property type="match status" value="2"/>
</dbReference>
<dbReference type="SUPFAM" id="SSF46785">
    <property type="entry name" value="Winged helix' DNA-binding domain"/>
    <property type="match status" value="1"/>
</dbReference>
<protein>
    <submittedName>
        <fullName evidence="3">ROK family transcriptional regulator</fullName>
    </submittedName>
</protein>
<gene>
    <name evidence="3" type="ORF">JNB62_11090</name>
</gene>
<evidence type="ECO:0000256" key="1">
    <source>
        <dbReference type="ARBA" id="ARBA00006479"/>
    </source>
</evidence>
<evidence type="ECO:0000259" key="2">
    <source>
        <dbReference type="Pfam" id="PF12802"/>
    </source>
</evidence>
<accession>A0ABS7HP72</accession>
<dbReference type="Pfam" id="PF00480">
    <property type="entry name" value="ROK"/>
    <property type="match status" value="1"/>
</dbReference>
<dbReference type="Gene3D" id="1.10.10.10">
    <property type="entry name" value="Winged helix-like DNA-binding domain superfamily/Winged helix DNA-binding domain"/>
    <property type="match status" value="1"/>
</dbReference>
<feature type="domain" description="HTH marR-type" evidence="2">
    <location>
        <begin position="16"/>
        <end position="63"/>
    </location>
</feature>
<proteinExistence type="inferred from homology"/>
<name>A0ABS7HP72_9MICO</name>
<reference evidence="3 4" key="1">
    <citation type="journal article" date="2021" name="MBio">
        <title>Poor Competitiveness of Bradyrhizobium in Pigeon Pea Root Colonization in Indian Soils.</title>
        <authorList>
            <person name="Chalasani D."/>
            <person name="Basu A."/>
            <person name="Pullabhotla S.V.S.R.N."/>
            <person name="Jorrin B."/>
            <person name="Neal A.L."/>
            <person name="Poole P.S."/>
            <person name="Podile A.R."/>
            <person name="Tkacz A."/>
        </authorList>
    </citation>
    <scope>NUCLEOTIDE SEQUENCE [LARGE SCALE GENOMIC DNA]</scope>
    <source>
        <strain evidence="3 4">HU14</strain>
    </source>
</reference>
<evidence type="ECO:0000313" key="4">
    <source>
        <dbReference type="Proteomes" id="UP001196843"/>
    </source>
</evidence>
<dbReference type="Pfam" id="PF12802">
    <property type="entry name" value="MarR_2"/>
    <property type="match status" value="1"/>
</dbReference>
<dbReference type="InterPro" id="IPR036388">
    <property type="entry name" value="WH-like_DNA-bd_sf"/>
</dbReference>
<dbReference type="InterPro" id="IPR000835">
    <property type="entry name" value="HTH_MarR-typ"/>
</dbReference>
<dbReference type="InterPro" id="IPR000600">
    <property type="entry name" value="ROK"/>
</dbReference>
<keyword evidence="4" id="KW-1185">Reference proteome</keyword>
<dbReference type="PANTHER" id="PTHR18964">
    <property type="entry name" value="ROK (REPRESSOR, ORF, KINASE) FAMILY"/>
    <property type="match status" value="1"/>
</dbReference>
<dbReference type="EMBL" id="JAEUAW010000007">
    <property type="protein sequence ID" value="MBW9094229.1"/>
    <property type="molecule type" value="Genomic_DNA"/>
</dbReference>
<dbReference type="InterPro" id="IPR043129">
    <property type="entry name" value="ATPase_NBD"/>
</dbReference>
<dbReference type="Proteomes" id="UP001196843">
    <property type="component" value="Unassembled WGS sequence"/>
</dbReference>
<comment type="caution">
    <text evidence="3">The sequence shown here is derived from an EMBL/GenBank/DDBJ whole genome shotgun (WGS) entry which is preliminary data.</text>
</comment>
<organism evidence="3 4">
    <name type="scientific">Microbacterium jejuense</name>
    <dbReference type="NCBI Taxonomy" id="1263637"/>
    <lineage>
        <taxon>Bacteria</taxon>
        <taxon>Bacillati</taxon>
        <taxon>Actinomycetota</taxon>
        <taxon>Actinomycetes</taxon>
        <taxon>Micrococcales</taxon>
        <taxon>Microbacteriaceae</taxon>
        <taxon>Microbacterium</taxon>
    </lineage>
</organism>
<evidence type="ECO:0000313" key="3">
    <source>
        <dbReference type="EMBL" id="MBW9094229.1"/>
    </source>
</evidence>
<comment type="similarity">
    <text evidence="1">Belongs to the ROK (NagC/XylR) family.</text>
</comment>
<dbReference type="SUPFAM" id="SSF53067">
    <property type="entry name" value="Actin-like ATPase domain"/>
    <property type="match status" value="1"/>
</dbReference>